<dbReference type="Proteomes" id="UP000323910">
    <property type="component" value="Unassembled WGS sequence"/>
</dbReference>
<evidence type="ECO:0000313" key="2">
    <source>
        <dbReference type="EMBL" id="TYT35804.1"/>
    </source>
</evidence>
<comment type="caution">
    <text evidence="1">The sequence shown here is derived from an EMBL/GenBank/DDBJ whole genome shotgun (WGS) entry which is preliminary data.</text>
</comment>
<proteinExistence type="predicted"/>
<reference evidence="2 3" key="1">
    <citation type="submission" date="2019-08" db="EMBL/GenBank/DDBJ databases">
        <title>The draft genome of Lelliottia nimipressuralis strain CICC 24156.</title>
        <authorList>
            <person name="Wu W."/>
            <person name="Feng Y."/>
            <person name="Zong Z."/>
        </authorList>
    </citation>
    <scope>NUCLEOTIDE SEQUENCE [LARGE SCALE GENOMIC DNA]</scope>
    <source>
        <strain evidence="2 3">CICC 24156</strain>
    </source>
</reference>
<dbReference type="InterPro" id="IPR036390">
    <property type="entry name" value="WH_DNA-bd_sf"/>
</dbReference>
<dbReference type="SUPFAM" id="SSF46785">
    <property type="entry name" value="Winged helix' DNA-binding domain"/>
    <property type="match status" value="1"/>
</dbReference>
<reference evidence="1 4" key="2">
    <citation type="submission" date="2020-11" db="EMBL/GenBank/DDBJ databases">
        <title>Identification of Lelliottia nimipressuralis from Wound Infection by Whole Genome-Based Bacterial Identification.</title>
        <authorList>
            <person name="Navarathna D.H."/>
            <person name="Choi H."/>
            <person name="Jinadatha C."/>
            <person name="Chatterjee P."/>
            <person name="Hwang M."/>
        </authorList>
    </citation>
    <scope>NUCLEOTIDE SEQUENCE [LARGE SCALE GENOMIC DNA]</scope>
    <source>
        <strain evidence="1 4">DN2020</strain>
    </source>
</reference>
<evidence type="ECO:0000313" key="3">
    <source>
        <dbReference type="Proteomes" id="UP000323910"/>
    </source>
</evidence>
<dbReference type="Gene3D" id="1.10.10.10">
    <property type="entry name" value="Winged helix-like DNA-binding domain superfamily/Winged helix DNA-binding domain"/>
    <property type="match status" value="1"/>
</dbReference>
<evidence type="ECO:0000313" key="4">
    <source>
        <dbReference type="Proteomes" id="UP000628560"/>
    </source>
</evidence>
<evidence type="ECO:0000313" key="1">
    <source>
        <dbReference type="EMBL" id="MBF4176562.1"/>
    </source>
</evidence>
<dbReference type="Proteomes" id="UP000628560">
    <property type="component" value="Unassembled WGS sequence"/>
</dbReference>
<name>A0ABD4K6W6_9ENTR</name>
<protein>
    <submittedName>
        <fullName evidence="1">MarR family transcriptional regulator</fullName>
    </submittedName>
</protein>
<dbReference type="AlphaFoldDB" id="A0ABD4K6W6"/>
<dbReference type="RefSeq" id="WP_102104758.1">
    <property type="nucleotide sequence ID" value="NZ_CBCYIZ010000011.1"/>
</dbReference>
<dbReference type="EMBL" id="VTFR01000001">
    <property type="protein sequence ID" value="TYT35804.1"/>
    <property type="molecule type" value="Genomic_DNA"/>
</dbReference>
<accession>A0ABD4K6W6</accession>
<dbReference type="InterPro" id="IPR036388">
    <property type="entry name" value="WH-like_DNA-bd_sf"/>
</dbReference>
<sequence>MDIHISSRALLLRRDVIKNNPRFSEAIKQHFTINDAIYKKQPLFYKTMLQESRFNIVLSMCCFVFGDQASSVSEIKELCTRYKIASPNSVIAIITLLRTTNRIKTWRCTEDRRKTIIEPTKKGLDELKNYMSGAFLPVSTLYPDYNVNINLLDNDTLRHSFFRRAAEYLFRGVTFKKILPEVGLFIEKDGGRMIMLYLYLQAMKNKNAHGATIDYSASVLAKEFFVSRIHVNRIMKSAQEAGYLKEREDGRISIYPNFLQLVENYAGLYFAYVTHYLNIHPKERLSSV</sequence>
<keyword evidence="3" id="KW-1185">Reference proteome</keyword>
<gene>
    <name evidence="2" type="ORF">FZO59_01575</name>
    <name evidence="1" type="ORF">ISP11_01670</name>
</gene>
<organism evidence="1 4">
    <name type="scientific">Lelliottia nimipressuralis</name>
    <dbReference type="NCBI Taxonomy" id="69220"/>
    <lineage>
        <taxon>Bacteria</taxon>
        <taxon>Pseudomonadati</taxon>
        <taxon>Pseudomonadota</taxon>
        <taxon>Gammaproteobacteria</taxon>
        <taxon>Enterobacterales</taxon>
        <taxon>Enterobacteriaceae</taxon>
        <taxon>Lelliottia</taxon>
    </lineage>
</organism>
<dbReference type="EMBL" id="JADIXP010000001">
    <property type="protein sequence ID" value="MBF4176562.1"/>
    <property type="molecule type" value="Genomic_DNA"/>
</dbReference>